<comment type="catalytic activity">
    <reaction evidence="10">
        <text>L-tyrosyl-[protein] + ATP = O-phospho-L-tyrosyl-[protein] + ADP + H(+)</text>
        <dbReference type="Rhea" id="RHEA:10596"/>
        <dbReference type="Rhea" id="RHEA-COMP:10136"/>
        <dbReference type="Rhea" id="RHEA-COMP:20101"/>
        <dbReference type="ChEBI" id="CHEBI:15378"/>
        <dbReference type="ChEBI" id="CHEBI:30616"/>
        <dbReference type="ChEBI" id="CHEBI:46858"/>
        <dbReference type="ChEBI" id="CHEBI:61978"/>
        <dbReference type="ChEBI" id="CHEBI:456216"/>
        <dbReference type="EC" id="2.7.12.1"/>
    </reaction>
</comment>
<feature type="domain" description="Protein kinase" evidence="12">
    <location>
        <begin position="185"/>
        <end position="482"/>
    </location>
</feature>
<dbReference type="PANTHER" id="PTHR24058">
    <property type="entry name" value="DUAL SPECIFICITY PROTEIN KINASE"/>
    <property type="match status" value="1"/>
</dbReference>
<dbReference type="PROSITE" id="PS00107">
    <property type="entry name" value="PROTEIN_KINASE_ATP"/>
    <property type="match status" value="1"/>
</dbReference>
<sequence length="523" mass="59861">MKSTSSCDGCISTTKMPVSSLKNTVNKGGRFDVGIRNGVKGLGNQLSANSFLGSTTKSKPRLSEGIFLKDMSLVLTPKDIKDPFRFNEQCITEKSSPKKFDWKSPVLNSEISTSRSRWERLNFPASPTEILSKFSDILPKWEQEELMNYKDIYYIGKNLKPKDPEFSQENGDYRILIKDHIAFRYEIKGLIGKGSFGQVLEVYDHKDKKNIALKIIKNKTKYNQQAKVEIEILEAVKAFDSNKTSNIIEILESFVFRKHTCIGFELYSLNLYEMLKKGLFKGLSMSFIKKITLQLFQALKVLESCDIVHCDLKPENVLMVNLTRPGVKLIDFGSSCYGNKRLYTYIQSRFYRAPEIILGIPYTTAIDVWSLGCILSELYIGIPIFPGENESDQLSCIIEVLGMPPADILNASTRKHLFFNSKGELRIKTNSRGKNRLPGTRSLRSILKGAEDEFFQIVESCFKWNPNERIKPDDALKIHWFIENLSESRRSNTRHKKISIEDITRHMPNLQKFIAHKVKLSEN</sequence>
<dbReference type="InterPro" id="IPR050494">
    <property type="entry name" value="Ser_Thr_dual-spec_kinase"/>
</dbReference>
<evidence type="ECO:0000256" key="3">
    <source>
        <dbReference type="ARBA" id="ARBA00022527"/>
    </source>
</evidence>
<evidence type="ECO:0000256" key="1">
    <source>
        <dbReference type="ARBA" id="ARBA00008867"/>
    </source>
</evidence>
<keyword evidence="3" id="KW-0723">Serine/threonine-protein kinase</keyword>
<dbReference type="PROSITE" id="PS50011">
    <property type="entry name" value="PROTEIN_KINASE_DOM"/>
    <property type="match status" value="1"/>
</dbReference>
<evidence type="ECO:0000256" key="6">
    <source>
        <dbReference type="ARBA" id="ARBA00022777"/>
    </source>
</evidence>
<comment type="caution">
    <text evidence="13">The sequence shown here is derived from an EMBL/GenBank/DDBJ whole genome shotgun (WGS) entry which is preliminary data.</text>
</comment>
<evidence type="ECO:0000256" key="2">
    <source>
        <dbReference type="ARBA" id="ARBA00013203"/>
    </source>
</evidence>
<dbReference type="PROSITE" id="PS00108">
    <property type="entry name" value="PROTEIN_KINASE_ST"/>
    <property type="match status" value="1"/>
</dbReference>
<name>A0A1R2CLH8_9CILI</name>
<accession>A0A1R2CLH8</accession>
<dbReference type="GO" id="GO:0005737">
    <property type="term" value="C:cytoplasm"/>
    <property type="evidence" value="ECO:0007669"/>
    <property type="project" value="TreeGrafter"/>
</dbReference>
<dbReference type="InterPro" id="IPR011009">
    <property type="entry name" value="Kinase-like_dom_sf"/>
</dbReference>
<comment type="catalytic activity">
    <reaction evidence="8">
        <text>L-seryl-[protein] + ATP = O-phospho-L-seryl-[protein] + ADP + H(+)</text>
        <dbReference type="Rhea" id="RHEA:17989"/>
        <dbReference type="Rhea" id="RHEA-COMP:9863"/>
        <dbReference type="Rhea" id="RHEA-COMP:11604"/>
        <dbReference type="ChEBI" id="CHEBI:15378"/>
        <dbReference type="ChEBI" id="CHEBI:29999"/>
        <dbReference type="ChEBI" id="CHEBI:30616"/>
        <dbReference type="ChEBI" id="CHEBI:83421"/>
        <dbReference type="ChEBI" id="CHEBI:456216"/>
        <dbReference type="EC" id="2.7.12.1"/>
    </reaction>
</comment>
<dbReference type="OrthoDB" id="9332038at2759"/>
<organism evidence="13 14">
    <name type="scientific">Stentor coeruleus</name>
    <dbReference type="NCBI Taxonomy" id="5963"/>
    <lineage>
        <taxon>Eukaryota</taxon>
        <taxon>Sar</taxon>
        <taxon>Alveolata</taxon>
        <taxon>Ciliophora</taxon>
        <taxon>Postciliodesmatophora</taxon>
        <taxon>Heterotrichea</taxon>
        <taxon>Heterotrichida</taxon>
        <taxon>Stentoridae</taxon>
        <taxon>Stentor</taxon>
    </lineage>
</organism>
<proteinExistence type="inferred from homology"/>
<dbReference type="GO" id="GO:0005856">
    <property type="term" value="C:cytoskeleton"/>
    <property type="evidence" value="ECO:0007669"/>
    <property type="project" value="TreeGrafter"/>
</dbReference>
<dbReference type="SMART" id="SM00220">
    <property type="entry name" value="S_TKc"/>
    <property type="match status" value="1"/>
</dbReference>
<dbReference type="EMBL" id="MPUH01000117">
    <property type="protein sequence ID" value="OMJ89816.1"/>
    <property type="molecule type" value="Genomic_DNA"/>
</dbReference>
<evidence type="ECO:0000256" key="4">
    <source>
        <dbReference type="ARBA" id="ARBA00022679"/>
    </source>
</evidence>
<gene>
    <name evidence="13" type="ORF">SteCoe_7995</name>
</gene>
<evidence type="ECO:0000256" key="11">
    <source>
        <dbReference type="PROSITE-ProRule" id="PRU10141"/>
    </source>
</evidence>
<reference evidence="13 14" key="1">
    <citation type="submission" date="2016-11" db="EMBL/GenBank/DDBJ databases">
        <title>The macronuclear genome of Stentor coeruleus: a giant cell with tiny introns.</title>
        <authorList>
            <person name="Slabodnick M."/>
            <person name="Ruby J.G."/>
            <person name="Reiff S.B."/>
            <person name="Swart E.C."/>
            <person name="Gosai S."/>
            <person name="Prabakaran S."/>
            <person name="Witkowska E."/>
            <person name="Larue G.E."/>
            <person name="Fisher S."/>
            <person name="Freeman R.M."/>
            <person name="Gunawardena J."/>
            <person name="Chu W."/>
            <person name="Stover N.A."/>
            <person name="Gregory B.D."/>
            <person name="Nowacki M."/>
            <person name="Derisi J."/>
            <person name="Roy S.W."/>
            <person name="Marshall W.F."/>
            <person name="Sood P."/>
        </authorList>
    </citation>
    <scope>NUCLEOTIDE SEQUENCE [LARGE SCALE GENOMIC DNA]</scope>
    <source>
        <strain evidence="13">WM001</strain>
    </source>
</reference>
<dbReference type="InterPro" id="IPR017441">
    <property type="entry name" value="Protein_kinase_ATP_BS"/>
</dbReference>
<evidence type="ECO:0000256" key="10">
    <source>
        <dbReference type="ARBA" id="ARBA00051680"/>
    </source>
</evidence>
<keyword evidence="4" id="KW-0808">Transferase</keyword>
<evidence type="ECO:0000256" key="9">
    <source>
        <dbReference type="ARBA" id="ARBA00049308"/>
    </source>
</evidence>
<dbReference type="CDD" id="cd14210">
    <property type="entry name" value="PKc_DYRK"/>
    <property type="match status" value="1"/>
</dbReference>
<keyword evidence="6" id="KW-0418">Kinase</keyword>
<evidence type="ECO:0000256" key="8">
    <source>
        <dbReference type="ARBA" id="ARBA00049003"/>
    </source>
</evidence>
<dbReference type="GO" id="GO:0005524">
    <property type="term" value="F:ATP binding"/>
    <property type="evidence" value="ECO:0007669"/>
    <property type="project" value="UniProtKB-UniRule"/>
</dbReference>
<dbReference type="Gene3D" id="1.10.510.10">
    <property type="entry name" value="Transferase(Phosphotransferase) domain 1"/>
    <property type="match status" value="1"/>
</dbReference>
<dbReference type="GO" id="GO:0004674">
    <property type="term" value="F:protein serine/threonine kinase activity"/>
    <property type="evidence" value="ECO:0007669"/>
    <property type="project" value="UniProtKB-KW"/>
</dbReference>
<dbReference type="AlphaFoldDB" id="A0A1R2CLH8"/>
<evidence type="ECO:0000313" key="13">
    <source>
        <dbReference type="EMBL" id="OMJ89816.1"/>
    </source>
</evidence>
<evidence type="ECO:0000256" key="7">
    <source>
        <dbReference type="ARBA" id="ARBA00022840"/>
    </source>
</evidence>
<dbReference type="Proteomes" id="UP000187209">
    <property type="component" value="Unassembled WGS sequence"/>
</dbReference>
<comment type="similarity">
    <text evidence="1">Belongs to the protein kinase superfamily. CMGC Ser/Thr protein kinase family. MNB/DYRK subfamily.</text>
</comment>
<dbReference type="InterPro" id="IPR008271">
    <property type="entry name" value="Ser/Thr_kinase_AS"/>
</dbReference>
<keyword evidence="7 11" id="KW-0067">ATP-binding</keyword>
<dbReference type="Gene3D" id="3.30.10.30">
    <property type="entry name" value="DYRK"/>
    <property type="match status" value="1"/>
</dbReference>
<dbReference type="SUPFAM" id="SSF56112">
    <property type="entry name" value="Protein kinase-like (PK-like)"/>
    <property type="match status" value="1"/>
</dbReference>
<keyword evidence="14" id="KW-1185">Reference proteome</keyword>
<dbReference type="InterPro" id="IPR042521">
    <property type="entry name" value="DYRK"/>
</dbReference>
<dbReference type="EC" id="2.7.12.1" evidence="2"/>
<evidence type="ECO:0000313" key="14">
    <source>
        <dbReference type="Proteomes" id="UP000187209"/>
    </source>
</evidence>
<comment type="catalytic activity">
    <reaction evidence="9">
        <text>L-threonyl-[protein] + ATP = O-phospho-L-threonyl-[protein] + ADP + H(+)</text>
        <dbReference type="Rhea" id="RHEA:46608"/>
        <dbReference type="Rhea" id="RHEA-COMP:11060"/>
        <dbReference type="Rhea" id="RHEA-COMP:11605"/>
        <dbReference type="ChEBI" id="CHEBI:15378"/>
        <dbReference type="ChEBI" id="CHEBI:30013"/>
        <dbReference type="ChEBI" id="CHEBI:30616"/>
        <dbReference type="ChEBI" id="CHEBI:61977"/>
        <dbReference type="ChEBI" id="CHEBI:456216"/>
        <dbReference type="EC" id="2.7.12.1"/>
    </reaction>
</comment>
<dbReference type="GO" id="GO:0004712">
    <property type="term" value="F:protein serine/threonine/tyrosine kinase activity"/>
    <property type="evidence" value="ECO:0007669"/>
    <property type="project" value="UniProtKB-EC"/>
</dbReference>
<dbReference type="InterPro" id="IPR000719">
    <property type="entry name" value="Prot_kinase_dom"/>
</dbReference>
<feature type="binding site" evidence="11">
    <location>
        <position position="214"/>
    </location>
    <ligand>
        <name>ATP</name>
        <dbReference type="ChEBI" id="CHEBI:30616"/>
    </ligand>
</feature>
<protein>
    <recommendedName>
        <fullName evidence="2">dual-specificity kinase</fullName>
        <ecNumber evidence="2">2.7.12.1</ecNumber>
    </recommendedName>
</protein>
<evidence type="ECO:0000259" key="12">
    <source>
        <dbReference type="PROSITE" id="PS50011"/>
    </source>
</evidence>
<dbReference type="Pfam" id="PF00069">
    <property type="entry name" value="Pkinase"/>
    <property type="match status" value="1"/>
</dbReference>
<evidence type="ECO:0000256" key="5">
    <source>
        <dbReference type="ARBA" id="ARBA00022741"/>
    </source>
</evidence>
<dbReference type="Gene3D" id="3.30.200.20">
    <property type="entry name" value="Phosphorylase Kinase, domain 1"/>
    <property type="match status" value="1"/>
</dbReference>
<keyword evidence="5 11" id="KW-0547">Nucleotide-binding</keyword>
<dbReference type="PANTHER" id="PTHR24058:SF22">
    <property type="entry name" value="DUAL SPECIFICITY TYROSINE-PHOSPHORYLATION-REGULATED KINASE 4"/>
    <property type="match status" value="1"/>
</dbReference>